<dbReference type="STRING" id="1346791.M529_08570"/>
<dbReference type="PATRIC" id="fig|1346791.3.peg.1644"/>
<dbReference type="Proteomes" id="UP000015523">
    <property type="component" value="Unassembled WGS sequence"/>
</dbReference>
<evidence type="ECO:0000313" key="2">
    <source>
        <dbReference type="Proteomes" id="UP000015523"/>
    </source>
</evidence>
<dbReference type="EMBL" id="AUWY01000065">
    <property type="protein sequence ID" value="EQB32626.1"/>
    <property type="molecule type" value="Genomic_DNA"/>
</dbReference>
<proteinExistence type="predicted"/>
<reference evidence="1 2" key="1">
    <citation type="journal article" date="2013" name="Genome Announc.">
        <title>Draft Genome Sequence of Sphingobium ummariense Strain RL-3, a Hexachlorocyclohexane-Degrading Bacterium.</title>
        <authorList>
            <person name="Kohli P."/>
            <person name="Dua A."/>
            <person name="Sangwan N."/>
            <person name="Oldach P."/>
            <person name="Khurana J.P."/>
            <person name="Lal R."/>
        </authorList>
    </citation>
    <scope>NUCLEOTIDE SEQUENCE [LARGE SCALE GENOMIC DNA]</scope>
    <source>
        <strain evidence="1 2">RL-3</strain>
    </source>
</reference>
<name>T0J3W7_9SPHN</name>
<comment type="caution">
    <text evidence="1">The sequence shown here is derived from an EMBL/GenBank/DDBJ whole genome shotgun (WGS) entry which is preliminary data.</text>
</comment>
<evidence type="ECO:0000313" key="1">
    <source>
        <dbReference type="EMBL" id="EQB32626.1"/>
    </source>
</evidence>
<protein>
    <submittedName>
        <fullName evidence="1">Uncharacterized protein</fullName>
    </submittedName>
</protein>
<sequence length="305" mass="32599">MFAQFKNDRLGQYVSPRRMAHSASDFFRSTKPALNYAHAKADALSNNVPHPHRQGMAAAMKGFGSDQMMGAGGHIANVTGLGLGTGGMVVGAMTIAGAAGATTLSALTVAGPQVAVTAGVLGLVLAAKALYSNREAAHAELTGYCWSLIDDEAPKPLTAAGLKTASEAALTLIQDGQDQMILTAEKLRSAAHKLDIFNDSLEASIAELGRMDPNKVAVQQRILKEKVNAGLAPDGAIREFARRVVHTGNYIQAPHIYNMSMRENLMPGMFANESNIDYFANTNIGREMRKIFVDLESFYTSILNM</sequence>
<accession>T0J3W7</accession>
<gene>
    <name evidence="1" type="ORF">M529_08570</name>
</gene>
<dbReference type="AlphaFoldDB" id="T0J3W7"/>
<keyword evidence="2" id="KW-1185">Reference proteome</keyword>
<organism evidence="1 2">
    <name type="scientific">Sphingobium ummariense RL-3</name>
    <dbReference type="NCBI Taxonomy" id="1346791"/>
    <lineage>
        <taxon>Bacteria</taxon>
        <taxon>Pseudomonadati</taxon>
        <taxon>Pseudomonadota</taxon>
        <taxon>Alphaproteobacteria</taxon>
        <taxon>Sphingomonadales</taxon>
        <taxon>Sphingomonadaceae</taxon>
        <taxon>Sphingobium</taxon>
    </lineage>
</organism>